<feature type="signal peptide" evidence="1">
    <location>
        <begin position="1"/>
        <end position="15"/>
    </location>
</feature>
<protein>
    <submittedName>
        <fullName evidence="2">Uncharacterized protein</fullName>
    </submittedName>
</protein>
<evidence type="ECO:0000313" key="2">
    <source>
        <dbReference type="EMBL" id="KAJ8372088.1"/>
    </source>
</evidence>
<dbReference type="Proteomes" id="UP001221898">
    <property type="component" value="Unassembled WGS sequence"/>
</dbReference>
<sequence>MMVALVQSFFLRALSLKEDISVISPQNCSLDCIVQGDAVCEYCRITREDVSTTLGVTTEELLGSCVPWPCDVFLGAHAPAVCHHYVHAPYDVTVDFLPMTTLRMTQRSFPGDPAYTGFPSCEDSR</sequence>
<gene>
    <name evidence="2" type="ORF">AAFF_G00295020</name>
</gene>
<keyword evidence="1" id="KW-0732">Signal</keyword>
<dbReference type="AlphaFoldDB" id="A0AAD7R968"/>
<dbReference type="EMBL" id="JAINUG010000417">
    <property type="protein sequence ID" value="KAJ8372088.1"/>
    <property type="molecule type" value="Genomic_DNA"/>
</dbReference>
<evidence type="ECO:0000256" key="1">
    <source>
        <dbReference type="SAM" id="SignalP"/>
    </source>
</evidence>
<proteinExistence type="predicted"/>
<comment type="caution">
    <text evidence="2">The sequence shown here is derived from an EMBL/GenBank/DDBJ whole genome shotgun (WGS) entry which is preliminary data.</text>
</comment>
<organism evidence="2 3">
    <name type="scientific">Aldrovandia affinis</name>
    <dbReference type="NCBI Taxonomy" id="143900"/>
    <lineage>
        <taxon>Eukaryota</taxon>
        <taxon>Metazoa</taxon>
        <taxon>Chordata</taxon>
        <taxon>Craniata</taxon>
        <taxon>Vertebrata</taxon>
        <taxon>Euteleostomi</taxon>
        <taxon>Actinopterygii</taxon>
        <taxon>Neopterygii</taxon>
        <taxon>Teleostei</taxon>
        <taxon>Notacanthiformes</taxon>
        <taxon>Halosauridae</taxon>
        <taxon>Aldrovandia</taxon>
    </lineage>
</organism>
<accession>A0AAD7R968</accession>
<name>A0AAD7R968_9TELE</name>
<keyword evidence="3" id="KW-1185">Reference proteome</keyword>
<reference evidence="2" key="1">
    <citation type="journal article" date="2023" name="Science">
        <title>Genome structures resolve the early diversification of teleost fishes.</title>
        <authorList>
            <person name="Parey E."/>
            <person name="Louis A."/>
            <person name="Montfort J."/>
            <person name="Bouchez O."/>
            <person name="Roques C."/>
            <person name="Iampietro C."/>
            <person name="Lluch J."/>
            <person name="Castinel A."/>
            <person name="Donnadieu C."/>
            <person name="Desvignes T."/>
            <person name="Floi Bucao C."/>
            <person name="Jouanno E."/>
            <person name="Wen M."/>
            <person name="Mejri S."/>
            <person name="Dirks R."/>
            <person name="Jansen H."/>
            <person name="Henkel C."/>
            <person name="Chen W.J."/>
            <person name="Zahm M."/>
            <person name="Cabau C."/>
            <person name="Klopp C."/>
            <person name="Thompson A.W."/>
            <person name="Robinson-Rechavi M."/>
            <person name="Braasch I."/>
            <person name="Lecointre G."/>
            <person name="Bobe J."/>
            <person name="Postlethwait J.H."/>
            <person name="Berthelot C."/>
            <person name="Roest Crollius H."/>
            <person name="Guiguen Y."/>
        </authorList>
    </citation>
    <scope>NUCLEOTIDE SEQUENCE</scope>
    <source>
        <strain evidence="2">NC1722</strain>
    </source>
</reference>
<feature type="chain" id="PRO_5042179861" evidence="1">
    <location>
        <begin position="16"/>
        <end position="125"/>
    </location>
</feature>
<evidence type="ECO:0000313" key="3">
    <source>
        <dbReference type="Proteomes" id="UP001221898"/>
    </source>
</evidence>